<evidence type="ECO:0000313" key="2">
    <source>
        <dbReference type="Proteomes" id="UP000694888"/>
    </source>
</evidence>
<organism evidence="2 3">
    <name type="scientific">Aplysia californica</name>
    <name type="common">California sea hare</name>
    <dbReference type="NCBI Taxonomy" id="6500"/>
    <lineage>
        <taxon>Eukaryota</taxon>
        <taxon>Metazoa</taxon>
        <taxon>Spiralia</taxon>
        <taxon>Lophotrochozoa</taxon>
        <taxon>Mollusca</taxon>
        <taxon>Gastropoda</taxon>
        <taxon>Heterobranchia</taxon>
        <taxon>Euthyneura</taxon>
        <taxon>Tectipleura</taxon>
        <taxon>Aplysiida</taxon>
        <taxon>Aplysioidea</taxon>
        <taxon>Aplysiidae</taxon>
        <taxon>Aplysia</taxon>
    </lineage>
</organism>
<feature type="compositionally biased region" description="Gly residues" evidence="1">
    <location>
        <begin position="491"/>
        <end position="500"/>
    </location>
</feature>
<dbReference type="RefSeq" id="XP_012939200.1">
    <property type="nucleotide sequence ID" value="XM_013083746.2"/>
</dbReference>
<name>A0ABM1A1Z7_APLCA</name>
<feature type="compositionally biased region" description="Pro residues" evidence="1">
    <location>
        <begin position="897"/>
        <end position="912"/>
    </location>
</feature>
<feature type="compositionally biased region" description="Acidic residues" evidence="1">
    <location>
        <begin position="626"/>
        <end position="636"/>
    </location>
</feature>
<keyword evidence="2" id="KW-1185">Reference proteome</keyword>
<dbReference type="GeneID" id="101859490"/>
<feature type="compositionally biased region" description="Polar residues" evidence="1">
    <location>
        <begin position="541"/>
        <end position="554"/>
    </location>
</feature>
<feature type="region of interest" description="Disordered" evidence="1">
    <location>
        <begin position="515"/>
        <end position="697"/>
    </location>
</feature>
<feature type="region of interest" description="Disordered" evidence="1">
    <location>
        <begin position="487"/>
        <end position="506"/>
    </location>
</feature>
<feature type="compositionally biased region" description="Pro residues" evidence="1">
    <location>
        <begin position="844"/>
        <end position="857"/>
    </location>
</feature>
<accession>A0ABM1A1Z7</accession>
<evidence type="ECO:0000256" key="1">
    <source>
        <dbReference type="SAM" id="MobiDB-lite"/>
    </source>
</evidence>
<feature type="compositionally biased region" description="Basic residues" evidence="1">
    <location>
        <begin position="195"/>
        <end position="204"/>
    </location>
</feature>
<feature type="compositionally biased region" description="Low complexity" evidence="1">
    <location>
        <begin position="156"/>
        <end position="188"/>
    </location>
</feature>
<feature type="region of interest" description="Disordered" evidence="1">
    <location>
        <begin position="817"/>
        <end position="860"/>
    </location>
</feature>
<gene>
    <name evidence="3" type="primary">LOC101859490</name>
</gene>
<proteinExistence type="predicted"/>
<evidence type="ECO:0000313" key="3">
    <source>
        <dbReference type="RefSeq" id="XP_012939200.1"/>
    </source>
</evidence>
<sequence length="1108" mass="114304">MDKQKCSCACSELSRALVKVLLEGKDEPTAHAYNAHIQEIDDQTQSVVAFIEELGVKQSVPADRVRPLPLQIPKLVAGENPLLPVADLDLLPYVKKNRRRKGVSGSVVGRSLLATNHCDRTSHIPHGVSGPAAHTVVYNSNNNHHFHNIINSSSSNTNCNDSSGCSDGNRLNNSTSSDSSTSSNNNSSSGGGPCHPHHHQHAQLPHNRRVISGSPSFIPALGIVGVALDGAPHSGVVFANGDCNGSIINNNNSGNNSGTTTTHHVSDNNNNVTTFVRTSGGGGGVSDSNQHVSYGGPPQHNGRAVAAYTLTGAYPGPDTDKVQHHSLAGYNGLDYTSAEVTTARFDSAHIACVNPPVAEPGVLAPPLEPGAVPPTYCMMSAGGQGGATYWMPMVAVPYAGNMGQVNLGWGPSHDLYGKDLPLSGVEYYRMSACGQPGAYQPGLMYPAPAAGGEMTPTGPVLMDTTGAGYSGVLGCPPDVHATREFTSAAGGRVGGGGGGERTPREAAARVVVVGSEASSVGGEGSFVDEDCEGKSNNNNNASSTAQPGESNASHANRFVNHNKSHKTYSASNNNDESGDTVNGGCGNHSENSNDNTNVSGSGPKTEASTDSRRKPTSGNGVSENGGDVEEEEEVGDSMEVGSDGDSGCPSECTDLSPLSAPDTAFTSGELAPESSAGVETSPGAGSGGGDSVKPAPRGKRRYYMYGNHKLVKPIKEIPLRFQMLLAETSAAKARCEGQPIYMQQPPQHAPQQAVYDMVYYPAPAAAAATAATDGSQQAVGLNANASCFIPGQAGESAYLPPECYAMCPVSGYSPSPAVSSNPAAVPNNLPSNPASHSSLQPAPLFVPPAPPMHPGSTPPSSQVCQTFIVYSSPSSSSTAISQSSNSATAQQVRSIAMPPPPFPPPATQPPPVVDHLPTKSAPSLSPAVNQVVMSVSGNLSQSKPTETAIKSASSTGKAPTVLTIPPPNHMQAPPPHLNSTLAHIPPSSLPPPQNPNVHINNTTVLTVPQVVNHIAAAPPNSASVSHAPPPTIHVSSTSSPNTYCPNAPHAYDANSTGQQYMYIYPSPPTGHSSPPSQVMYMVSPSYPSTQAYQQTGVLVPPNCPVPVQ</sequence>
<dbReference type="Proteomes" id="UP000694888">
    <property type="component" value="Unplaced"/>
</dbReference>
<feature type="compositionally biased region" description="Low complexity" evidence="1">
    <location>
        <begin position="878"/>
        <end position="891"/>
    </location>
</feature>
<feature type="compositionally biased region" description="Low complexity" evidence="1">
    <location>
        <begin position="817"/>
        <end position="828"/>
    </location>
</feature>
<feature type="region of interest" description="Disordered" evidence="1">
    <location>
        <begin position="878"/>
        <end position="923"/>
    </location>
</feature>
<protein>
    <submittedName>
        <fullName evidence="3">Uncharacterized protein LOC101859490</fullName>
    </submittedName>
</protein>
<feature type="compositionally biased region" description="Polar residues" evidence="1">
    <location>
        <begin position="829"/>
        <end position="840"/>
    </location>
</feature>
<reference evidence="3" key="1">
    <citation type="submission" date="2025-08" db="UniProtKB">
        <authorList>
            <consortium name="RefSeq"/>
        </authorList>
    </citation>
    <scope>IDENTIFICATION</scope>
</reference>
<feature type="region of interest" description="Disordered" evidence="1">
    <location>
        <begin position="156"/>
        <end position="204"/>
    </location>
</feature>
<feature type="compositionally biased region" description="Polar residues" evidence="1">
    <location>
        <begin position="588"/>
        <end position="606"/>
    </location>
</feature>